<proteinExistence type="predicted"/>
<dbReference type="HOGENOM" id="CLU_704118_0_0_1"/>
<accession>A0A0C9YA05</accession>
<reference evidence="3" key="2">
    <citation type="submission" date="2015-01" db="EMBL/GenBank/DDBJ databases">
        <title>Evolutionary Origins and Diversification of the Mycorrhizal Mutualists.</title>
        <authorList>
            <consortium name="DOE Joint Genome Institute"/>
            <consortium name="Mycorrhizal Genomics Consortium"/>
            <person name="Kohler A."/>
            <person name="Kuo A."/>
            <person name="Nagy L.G."/>
            <person name="Floudas D."/>
            <person name="Copeland A."/>
            <person name="Barry K.W."/>
            <person name="Cichocki N."/>
            <person name="Veneault-Fourrey C."/>
            <person name="LaButti K."/>
            <person name="Lindquist E.A."/>
            <person name="Lipzen A."/>
            <person name="Lundell T."/>
            <person name="Morin E."/>
            <person name="Murat C."/>
            <person name="Riley R."/>
            <person name="Ohm R."/>
            <person name="Sun H."/>
            <person name="Tunlid A."/>
            <person name="Henrissat B."/>
            <person name="Grigoriev I.V."/>
            <person name="Hibbett D.S."/>
            <person name="Martin F."/>
        </authorList>
    </citation>
    <scope>NUCLEOTIDE SEQUENCE [LARGE SCALE GENOMIC DNA]</scope>
    <source>
        <strain evidence="3">LaAM-08-1</strain>
    </source>
</reference>
<reference evidence="2 3" key="1">
    <citation type="submission" date="2014-04" db="EMBL/GenBank/DDBJ databases">
        <authorList>
            <consortium name="DOE Joint Genome Institute"/>
            <person name="Kuo A."/>
            <person name="Kohler A."/>
            <person name="Nagy L.G."/>
            <person name="Floudas D."/>
            <person name="Copeland A."/>
            <person name="Barry K.W."/>
            <person name="Cichocki N."/>
            <person name="Veneault-Fourrey C."/>
            <person name="LaButti K."/>
            <person name="Lindquist E.A."/>
            <person name="Lipzen A."/>
            <person name="Lundell T."/>
            <person name="Morin E."/>
            <person name="Murat C."/>
            <person name="Sun H."/>
            <person name="Tunlid A."/>
            <person name="Henrissat B."/>
            <person name="Grigoriev I.V."/>
            <person name="Hibbett D.S."/>
            <person name="Martin F."/>
            <person name="Nordberg H.P."/>
            <person name="Cantor M.N."/>
            <person name="Hua S.X."/>
        </authorList>
    </citation>
    <scope>NUCLEOTIDE SEQUENCE [LARGE SCALE GENOMIC DNA]</scope>
    <source>
        <strain evidence="2 3">LaAM-08-1</strain>
    </source>
</reference>
<name>A0A0C9YA05_9AGAR</name>
<dbReference type="OrthoDB" id="10261556at2759"/>
<dbReference type="AlphaFoldDB" id="A0A0C9YA05"/>
<evidence type="ECO:0000313" key="3">
    <source>
        <dbReference type="Proteomes" id="UP000054477"/>
    </source>
</evidence>
<dbReference type="InterPro" id="IPR027417">
    <property type="entry name" value="P-loop_NTPase"/>
</dbReference>
<gene>
    <name evidence="2" type="ORF">K443DRAFT_628444</name>
</gene>
<dbReference type="Proteomes" id="UP000054477">
    <property type="component" value="Unassembled WGS sequence"/>
</dbReference>
<dbReference type="STRING" id="1095629.A0A0C9YA05"/>
<protein>
    <submittedName>
        <fullName evidence="2">Uncharacterized protein</fullName>
    </submittedName>
</protein>
<dbReference type="EMBL" id="KN838549">
    <property type="protein sequence ID" value="KIK07042.1"/>
    <property type="molecule type" value="Genomic_DNA"/>
</dbReference>
<evidence type="ECO:0000256" key="1">
    <source>
        <dbReference type="SAM" id="MobiDB-lite"/>
    </source>
</evidence>
<feature type="compositionally biased region" description="Low complexity" evidence="1">
    <location>
        <begin position="382"/>
        <end position="392"/>
    </location>
</feature>
<feature type="region of interest" description="Disordered" evidence="1">
    <location>
        <begin position="190"/>
        <end position="226"/>
    </location>
</feature>
<dbReference type="Gene3D" id="3.40.50.300">
    <property type="entry name" value="P-loop containing nucleotide triphosphate hydrolases"/>
    <property type="match status" value="1"/>
</dbReference>
<dbReference type="SUPFAM" id="SSF52540">
    <property type="entry name" value="P-loop containing nucleoside triphosphate hydrolases"/>
    <property type="match status" value="1"/>
</dbReference>
<feature type="region of interest" description="Disordered" evidence="1">
    <location>
        <begin position="364"/>
        <end position="392"/>
    </location>
</feature>
<evidence type="ECO:0000313" key="2">
    <source>
        <dbReference type="EMBL" id="KIK07042.1"/>
    </source>
</evidence>
<feature type="compositionally biased region" description="Acidic residues" evidence="1">
    <location>
        <begin position="193"/>
        <end position="203"/>
    </location>
</feature>
<keyword evidence="3" id="KW-1185">Reference proteome</keyword>
<sequence length="392" mass="43285">MLNAQPNVALSVRVMQHSEELKGDLCFLILKDTKETNDIPITLVYCNQRVTTEDATDHLWDWAEDSGIPWNCIAFYHAKVGTKRKREIEERLRKGEISILLCMDAVGMHAGHAAGDCRILGEAILIVSSTVLKKGTTEDDIQAGLNEIVVNGQSEAENRSDDVDDLLANADLPTGLLAEVVGDEGICVPTVEVGEESDPEDEPVATGSKKKRKKKFSNDTNSHSQQRHLTTPFQIHSVVTTRGKKKQVTKIRDGLVEWRETDLLDKFYPGISSLSGQMILGDDVVEKIATCGEHLETYAQLRQHVQWAVGHQEDTDEPNEWRRLLMDQLSLIYQGVAEAAEEEQRQRASTASFDMITPESFYASSSTRGQGTGCGGQGRGSCQGQCSARGRT</sequence>
<feature type="compositionally biased region" description="Gly residues" evidence="1">
    <location>
        <begin position="370"/>
        <end position="381"/>
    </location>
</feature>
<organism evidence="2 3">
    <name type="scientific">Laccaria amethystina LaAM-08-1</name>
    <dbReference type="NCBI Taxonomy" id="1095629"/>
    <lineage>
        <taxon>Eukaryota</taxon>
        <taxon>Fungi</taxon>
        <taxon>Dikarya</taxon>
        <taxon>Basidiomycota</taxon>
        <taxon>Agaricomycotina</taxon>
        <taxon>Agaricomycetes</taxon>
        <taxon>Agaricomycetidae</taxon>
        <taxon>Agaricales</taxon>
        <taxon>Agaricineae</taxon>
        <taxon>Hydnangiaceae</taxon>
        <taxon>Laccaria</taxon>
    </lineage>
</organism>